<dbReference type="Pfam" id="PF00787">
    <property type="entry name" value="PX"/>
    <property type="match status" value="2"/>
</dbReference>
<proteinExistence type="predicted"/>
<organism evidence="2 3">
    <name type="scientific">Paramecium sonneborni</name>
    <dbReference type="NCBI Taxonomy" id="65129"/>
    <lineage>
        <taxon>Eukaryota</taxon>
        <taxon>Sar</taxon>
        <taxon>Alveolata</taxon>
        <taxon>Ciliophora</taxon>
        <taxon>Intramacronucleata</taxon>
        <taxon>Oligohymenophorea</taxon>
        <taxon>Peniculida</taxon>
        <taxon>Parameciidae</taxon>
        <taxon>Paramecium</taxon>
    </lineage>
</organism>
<gene>
    <name evidence="2" type="ORF">PSON_ATCC_30995.1.T0730117</name>
</gene>
<dbReference type="GO" id="GO:0006886">
    <property type="term" value="P:intracellular protein transport"/>
    <property type="evidence" value="ECO:0007669"/>
    <property type="project" value="TreeGrafter"/>
</dbReference>
<dbReference type="GO" id="GO:0005769">
    <property type="term" value="C:early endosome"/>
    <property type="evidence" value="ECO:0007669"/>
    <property type="project" value="TreeGrafter"/>
</dbReference>
<sequence>MHKLTQRFIIEIPDHEYNEGKVFYLIRTTNIETNITKEVKKRYSELELIHSKIIDWINIFKMNIPQLNFPKKKILFSTNISEEKIINRRTELQIYLNDVFQHSDLYVLDALQEFMPLEKNQNLQESKLTNTNTKSNMYWSEIEELKKSYLAKHENQVFSLSQSKQFYENKQQYTFKFEDHKIYNNFAIYMISINDHLTGKNWKFSQRYKDLREYDHQLRKMQLPFVLPEFPEKKFINLDGDSDLSERKIELENYLNQLFKYPEIVKSDAMVFFIIKSQLYCNEIGCRSNGQFKNLEFVRVKSKSNVINQKINEEIKIPRKITC</sequence>
<dbReference type="PANTHER" id="PTHR12431:SF14">
    <property type="entry name" value="LD15323P"/>
    <property type="match status" value="1"/>
</dbReference>
<dbReference type="SMART" id="SM00312">
    <property type="entry name" value="PX"/>
    <property type="match status" value="2"/>
</dbReference>
<evidence type="ECO:0000313" key="2">
    <source>
        <dbReference type="EMBL" id="CAD8100197.1"/>
    </source>
</evidence>
<comment type="caution">
    <text evidence="2">The sequence shown here is derived from an EMBL/GenBank/DDBJ whole genome shotgun (WGS) entry which is preliminary data.</text>
</comment>
<dbReference type="Proteomes" id="UP000692954">
    <property type="component" value="Unassembled WGS sequence"/>
</dbReference>
<feature type="domain" description="PX" evidence="1">
    <location>
        <begin position="2"/>
        <end position="122"/>
    </location>
</feature>
<evidence type="ECO:0000259" key="1">
    <source>
        <dbReference type="PROSITE" id="PS50195"/>
    </source>
</evidence>
<dbReference type="InterPro" id="IPR001683">
    <property type="entry name" value="PX_dom"/>
</dbReference>
<keyword evidence="3" id="KW-1185">Reference proteome</keyword>
<dbReference type="EMBL" id="CAJJDN010000073">
    <property type="protein sequence ID" value="CAD8100197.1"/>
    <property type="molecule type" value="Genomic_DNA"/>
</dbReference>
<feature type="domain" description="PX" evidence="1">
    <location>
        <begin position="167"/>
        <end position="281"/>
    </location>
</feature>
<reference evidence="2" key="1">
    <citation type="submission" date="2021-01" db="EMBL/GenBank/DDBJ databases">
        <authorList>
            <consortium name="Genoscope - CEA"/>
            <person name="William W."/>
        </authorList>
    </citation>
    <scope>NUCLEOTIDE SEQUENCE</scope>
</reference>
<dbReference type="PANTHER" id="PTHR12431">
    <property type="entry name" value="SORTING NEXIN 17 AND 27"/>
    <property type="match status" value="1"/>
</dbReference>
<dbReference type="CDD" id="cd06093">
    <property type="entry name" value="PX_domain"/>
    <property type="match status" value="2"/>
</dbReference>
<dbReference type="AlphaFoldDB" id="A0A8S1PAI7"/>
<dbReference type="OrthoDB" id="10254720at2759"/>
<dbReference type="PROSITE" id="PS50195">
    <property type="entry name" value="PX"/>
    <property type="match status" value="2"/>
</dbReference>
<dbReference type="GO" id="GO:0032456">
    <property type="term" value="P:endocytic recycling"/>
    <property type="evidence" value="ECO:0007669"/>
    <property type="project" value="TreeGrafter"/>
</dbReference>
<name>A0A8S1PAI7_9CILI</name>
<accession>A0A8S1PAI7</accession>
<evidence type="ECO:0000313" key="3">
    <source>
        <dbReference type="Proteomes" id="UP000692954"/>
    </source>
</evidence>
<dbReference type="GO" id="GO:0035091">
    <property type="term" value="F:phosphatidylinositol binding"/>
    <property type="evidence" value="ECO:0007669"/>
    <property type="project" value="InterPro"/>
</dbReference>
<protein>
    <recommendedName>
        <fullName evidence="1">PX domain-containing protein</fullName>
    </recommendedName>
</protein>